<evidence type="ECO:0000313" key="1">
    <source>
        <dbReference type="EMBL" id="MFC4456669.1"/>
    </source>
</evidence>
<comment type="caution">
    <text evidence="1">The sequence shown here is derived from an EMBL/GenBank/DDBJ whole genome shotgun (WGS) entry which is preliminary data.</text>
</comment>
<proteinExistence type="predicted"/>
<name>A0ABV8YEI9_9DEIO</name>
<dbReference type="RefSeq" id="WP_380130197.1">
    <property type="nucleotide sequence ID" value="NZ_JBHSEG010000033.1"/>
</dbReference>
<accession>A0ABV8YEI9</accession>
<sequence>MNAHDRANTLQLQWLRDALFPPRRTARRWTAGRGLRWPPPPRS</sequence>
<evidence type="ECO:0000313" key="2">
    <source>
        <dbReference type="Proteomes" id="UP001595939"/>
    </source>
</evidence>
<protein>
    <submittedName>
        <fullName evidence="1">Uncharacterized protein</fullName>
    </submittedName>
</protein>
<dbReference type="Proteomes" id="UP001595939">
    <property type="component" value="Unassembled WGS sequence"/>
</dbReference>
<keyword evidence="2" id="KW-1185">Reference proteome</keyword>
<reference evidence="2" key="1">
    <citation type="journal article" date="2019" name="Int. J. Syst. Evol. Microbiol.">
        <title>The Global Catalogue of Microorganisms (GCM) 10K type strain sequencing project: providing services to taxonomists for standard genome sequencing and annotation.</title>
        <authorList>
            <consortium name="The Broad Institute Genomics Platform"/>
            <consortium name="The Broad Institute Genome Sequencing Center for Infectious Disease"/>
            <person name="Wu L."/>
            <person name="Ma J."/>
        </authorList>
    </citation>
    <scope>NUCLEOTIDE SEQUENCE [LARGE SCALE GENOMIC DNA]</scope>
    <source>
        <strain evidence="2">CCUG 39970</strain>
    </source>
</reference>
<organism evidence="1 2">
    <name type="scientific">Deinococcus sonorensis</name>
    <dbReference type="NCBI Taxonomy" id="309891"/>
    <lineage>
        <taxon>Bacteria</taxon>
        <taxon>Thermotogati</taxon>
        <taxon>Deinococcota</taxon>
        <taxon>Deinococci</taxon>
        <taxon>Deinococcales</taxon>
        <taxon>Deinococcaceae</taxon>
        <taxon>Deinococcus</taxon>
    </lineage>
</organism>
<gene>
    <name evidence="1" type="ORF">ACFO0P_23065</name>
</gene>
<dbReference type="EMBL" id="JBHSEG010000033">
    <property type="protein sequence ID" value="MFC4456669.1"/>
    <property type="molecule type" value="Genomic_DNA"/>
</dbReference>